<gene>
    <name evidence="4" type="ORF">SE17_30195</name>
</gene>
<accession>A0A0N8PRG6</accession>
<sequence>MRARPQASSTDAAPTVASTSPITGTNGAAIDSTLTITFSESVNATTSSFTLSCGGTGQSFTLSASPASVYMLTPTANLPANTSCTATVLAGQIHDTDAIDPPDTMAANYVFAFGMVTDTAPSVASTSPISGTNGVAASSTITITFDEPVTVGASAFALACPAGTPVSFTNSTGNGPATSFVLTPSSTLPEGTSCTVTVVAAQVHDSDT</sequence>
<dbReference type="Gene3D" id="2.60.40.1220">
    <property type="match status" value="2"/>
</dbReference>
<organism evidence="4 5">
    <name type="scientific">Kouleothrix aurantiaca</name>
    <dbReference type="NCBI Taxonomy" id="186479"/>
    <lineage>
        <taxon>Bacteria</taxon>
        <taxon>Bacillati</taxon>
        <taxon>Chloroflexota</taxon>
        <taxon>Chloroflexia</taxon>
        <taxon>Chloroflexales</taxon>
        <taxon>Roseiflexineae</taxon>
        <taxon>Roseiflexaceae</taxon>
        <taxon>Kouleothrix</taxon>
    </lineage>
</organism>
<dbReference type="InterPro" id="IPR032812">
    <property type="entry name" value="SbsA_Ig"/>
</dbReference>
<evidence type="ECO:0000256" key="2">
    <source>
        <dbReference type="SAM" id="MobiDB-lite"/>
    </source>
</evidence>
<keyword evidence="5" id="KW-1185">Reference proteome</keyword>
<dbReference type="EMBL" id="LJCR01001703">
    <property type="protein sequence ID" value="KPV49869.1"/>
    <property type="molecule type" value="Genomic_DNA"/>
</dbReference>
<dbReference type="Proteomes" id="UP000050509">
    <property type="component" value="Unassembled WGS sequence"/>
</dbReference>
<protein>
    <recommendedName>
        <fullName evidence="3">SbsA Ig-like domain-containing protein</fullName>
    </recommendedName>
</protein>
<feature type="non-terminal residue" evidence="4">
    <location>
        <position position="208"/>
    </location>
</feature>
<feature type="domain" description="SbsA Ig-like" evidence="3">
    <location>
        <begin position="118"/>
        <end position="206"/>
    </location>
</feature>
<evidence type="ECO:0000256" key="1">
    <source>
        <dbReference type="ARBA" id="ARBA00022729"/>
    </source>
</evidence>
<evidence type="ECO:0000313" key="4">
    <source>
        <dbReference type="EMBL" id="KPV49869.1"/>
    </source>
</evidence>
<name>A0A0N8PRG6_9CHLR</name>
<comment type="caution">
    <text evidence="4">The sequence shown here is derived from an EMBL/GenBank/DDBJ whole genome shotgun (WGS) entry which is preliminary data.</text>
</comment>
<feature type="region of interest" description="Disordered" evidence="2">
    <location>
        <begin position="1"/>
        <end position="24"/>
    </location>
</feature>
<dbReference type="AlphaFoldDB" id="A0A0N8PRG6"/>
<evidence type="ECO:0000259" key="3">
    <source>
        <dbReference type="Pfam" id="PF13205"/>
    </source>
</evidence>
<feature type="domain" description="SbsA Ig-like" evidence="3">
    <location>
        <begin position="12"/>
        <end position="113"/>
    </location>
</feature>
<proteinExistence type="predicted"/>
<dbReference type="InterPro" id="IPR014755">
    <property type="entry name" value="Cu-Rt/internalin_Ig-like"/>
</dbReference>
<evidence type="ECO:0000313" key="5">
    <source>
        <dbReference type="Proteomes" id="UP000050509"/>
    </source>
</evidence>
<reference evidence="4 5" key="1">
    <citation type="submission" date="2015-09" db="EMBL/GenBank/DDBJ databases">
        <title>Draft genome sequence of Kouleothrix aurantiaca JCM 19913.</title>
        <authorList>
            <person name="Hemp J."/>
        </authorList>
    </citation>
    <scope>NUCLEOTIDE SEQUENCE [LARGE SCALE GENOMIC DNA]</scope>
    <source>
        <strain evidence="4 5">COM-B</strain>
    </source>
</reference>
<dbReference type="Pfam" id="PF13205">
    <property type="entry name" value="Big_5"/>
    <property type="match status" value="2"/>
</dbReference>
<keyword evidence="1" id="KW-0732">Signal</keyword>